<evidence type="ECO:0000313" key="1">
    <source>
        <dbReference type="EMBL" id="GCB77868.1"/>
    </source>
</evidence>
<keyword evidence="2" id="KW-1185">Reference proteome</keyword>
<evidence type="ECO:0008006" key="3">
    <source>
        <dbReference type="Google" id="ProtNLM"/>
    </source>
</evidence>
<dbReference type="Proteomes" id="UP000288216">
    <property type="component" value="Unassembled WGS sequence"/>
</dbReference>
<dbReference type="AlphaFoldDB" id="A0A401PXN9"/>
<dbReference type="InterPro" id="IPR012677">
    <property type="entry name" value="Nucleotide-bd_a/b_plait_sf"/>
</dbReference>
<reference evidence="1 2" key="1">
    <citation type="journal article" date="2018" name="Nat. Ecol. Evol.">
        <title>Shark genomes provide insights into elasmobranch evolution and the origin of vertebrates.</title>
        <authorList>
            <person name="Hara Y"/>
            <person name="Yamaguchi K"/>
            <person name="Onimaru K"/>
            <person name="Kadota M"/>
            <person name="Koyanagi M"/>
            <person name="Keeley SD"/>
            <person name="Tatsumi K"/>
            <person name="Tanaka K"/>
            <person name="Motone F"/>
            <person name="Kageyama Y"/>
            <person name="Nozu R"/>
            <person name="Adachi N"/>
            <person name="Nishimura O"/>
            <person name="Nakagawa R"/>
            <person name="Tanegashima C"/>
            <person name="Kiyatake I"/>
            <person name="Matsumoto R"/>
            <person name="Murakumo K"/>
            <person name="Nishida K"/>
            <person name="Terakita A"/>
            <person name="Kuratani S"/>
            <person name="Sato K"/>
            <person name="Hyodo S Kuraku.S."/>
        </authorList>
    </citation>
    <scope>NUCLEOTIDE SEQUENCE [LARGE SCALE GENOMIC DNA]</scope>
</reference>
<accession>A0A401PXN9</accession>
<evidence type="ECO:0000313" key="2">
    <source>
        <dbReference type="Proteomes" id="UP000288216"/>
    </source>
</evidence>
<dbReference type="OrthoDB" id="431068at2759"/>
<protein>
    <recommendedName>
        <fullName evidence="3">RRM domain-containing protein</fullName>
    </recommendedName>
</protein>
<dbReference type="EMBL" id="BFAA01016922">
    <property type="protein sequence ID" value="GCB77868.1"/>
    <property type="molecule type" value="Genomic_DNA"/>
</dbReference>
<dbReference type="SUPFAM" id="SSF54928">
    <property type="entry name" value="RNA-binding domain, RBD"/>
    <property type="match status" value="1"/>
</dbReference>
<dbReference type="Gene3D" id="3.30.70.330">
    <property type="match status" value="1"/>
</dbReference>
<organism evidence="1 2">
    <name type="scientific">Scyliorhinus torazame</name>
    <name type="common">Cloudy catshark</name>
    <name type="synonym">Catulus torazame</name>
    <dbReference type="NCBI Taxonomy" id="75743"/>
    <lineage>
        <taxon>Eukaryota</taxon>
        <taxon>Metazoa</taxon>
        <taxon>Chordata</taxon>
        <taxon>Craniata</taxon>
        <taxon>Vertebrata</taxon>
        <taxon>Chondrichthyes</taxon>
        <taxon>Elasmobranchii</taxon>
        <taxon>Galeomorphii</taxon>
        <taxon>Galeoidea</taxon>
        <taxon>Carcharhiniformes</taxon>
        <taxon>Scyliorhinidae</taxon>
        <taxon>Scyliorhinus</taxon>
    </lineage>
</organism>
<gene>
    <name evidence="1" type="ORF">scyTo_0020618</name>
</gene>
<sequence length="55" mass="6261">RRQIPPESVLIMSNLYGQLSGDAFVIFPSLDSAKQAVMEKNHQHIGTRYVDLYLL</sequence>
<dbReference type="InterPro" id="IPR035979">
    <property type="entry name" value="RBD_domain_sf"/>
</dbReference>
<comment type="caution">
    <text evidence="1">The sequence shown here is derived from an EMBL/GenBank/DDBJ whole genome shotgun (WGS) entry which is preliminary data.</text>
</comment>
<name>A0A401PXN9_SCYTO</name>
<dbReference type="GO" id="GO:0003676">
    <property type="term" value="F:nucleic acid binding"/>
    <property type="evidence" value="ECO:0007669"/>
    <property type="project" value="InterPro"/>
</dbReference>
<proteinExistence type="predicted"/>
<feature type="non-terminal residue" evidence="1">
    <location>
        <position position="1"/>
    </location>
</feature>